<proteinExistence type="predicted"/>
<evidence type="ECO:0000313" key="1">
    <source>
        <dbReference type="EMBL" id="KKM85283.1"/>
    </source>
</evidence>
<sequence length="97" mass="11582">MIEISRYAPIIRGSVVGEVDVIIPTLKMQINKIQECIKRDRRWFNFPSFCEETAGDRKFFPYVDILDPDKKKAFFEEVRKCLEVFKEQQEKYEGLPF</sequence>
<dbReference type="EMBL" id="LAZR01007436">
    <property type="protein sequence ID" value="KKM85283.1"/>
    <property type="molecule type" value="Genomic_DNA"/>
</dbReference>
<gene>
    <name evidence="1" type="ORF">LCGC14_1290540</name>
</gene>
<accession>A0A0F9KU95</accession>
<protein>
    <submittedName>
        <fullName evidence="1">Uncharacterized protein</fullName>
    </submittedName>
</protein>
<organism evidence="1">
    <name type="scientific">marine sediment metagenome</name>
    <dbReference type="NCBI Taxonomy" id="412755"/>
    <lineage>
        <taxon>unclassified sequences</taxon>
        <taxon>metagenomes</taxon>
        <taxon>ecological metagenomes</taxon>
    </lineage>
</organism>
<name>A0A0F9KU95_9ZZZZ</name>
<dbReference type="AlphaFoldDB" id="A0A0F9KU95"/>
<comment type="caution">
    <text evidence="1">The sequence shown here is derived from an EMBL/GenBank/DDBJ whole genome shotgun (WGS) entry which is preliminary data.</text>
</comment>
<reference evidence="1" key="1">
    <citation type="journal article" date="2015" name="Nature">
        <title>Complex archaea that bridge the gap between prokaryotes and eukaryotes.</title>
        <authorList>
            <person name="Spang A."/>
            <person name="Saw J.H."/>
            <person name="Jorgensen S.L."/>
            <person name="Zaremba-Niedzwiedzka K."/>
            <person name="Martijn J."/>
            <person name="Lind A.E."/>
            <person name="van Eijk R."/>
            <person name="Schleper C."/>
            <person name="Guy L."/>
            <person name="Ettema T.J."/>
        </authorList>
    </citation>
    <scope>NUCLEOTIDE SEQUENCE</scope>
</reference>